<sequence>MTDRDPSIYYGGNFGTRQEAFDCDGCHRWQHHTYNTGISHSFYRQMQHRDDLFMWRCADCSIPMIHDYSQLISLDAENTHLPKEFLPDCDLQDISINLSLVFTPHHERAEFPGIRSRYTNKLEFLEPDRYEEIPAYRVMDRKGLIIDPSQDPKVDKDTVVKMYRCMTLLNTMDRILYESQRQGRISFYMTNYGEEGTHIGSAAALDAKDLVFGQYREAGVLMWRGFSLDDFMNQCYGNSGDVGKGRQMPVHYGSLDCSFVTISSTLATQMPQAAGAAYAYKRAQNGLIVVCYFGEGASSEGDAHPAFNFAATLECPVIFFCRNNGYAISTPTHEQYRGDGIASRGPGYGMTTIRVDGNDVFAVYNATKAARELCLTQSRPVLLEAMTYRIGHHSTSDDSSAYRSVDEVSYWDREDHPISRLRYYMMNQGYWTEADEKEWMKKSRKRVLDAFSDAEKRLKPNPELLFTDVYDEIPKRLQQQLKEMKEHVRKYEEHYPLKMFEKMEK</sequence>
<keyword evidence="4" id="KW-0479">Metal-binding</keyword>
<comment type="function">
    <text evidence="9">The branched-chain alpha-keto dehydrogenase complex catalyzes the overall conversion of alpha-keto acids to acyl-CoA and CO(2). It contains multiple copies of three enzymatic components: branched-chain alpha-keto acid decarboxylase (E1), lipoamide acyltransferase (E2) and lipoamide dehydrogenase (E3).</text>
</comment>
<reference evidence="11" key="1">
    <citation type="journal article" date="2023" name="Mol. Biol. Evol.">
        <title>Third-Generation Sequencing Reveals the Adaptive Role of the Epigenome in Three Deep-Sea Polychaetes.</title>
        <authorList>
            <person name="Perez M."/>
            <person name="Aroh O."/>
            <person name="Sun Y."/>
            <person name="Lan Y."/>
            <person name="Juniper S.K."/>
            <person name="Young C.R."/>
            <person name="Angers B."/>
            <person name="Qian P.Y."/>
        </authorList>
    </citation>
    <scope>NUCLEOTIDE SEQUENCE</scope>
    <source>
        <strain evidence="11">P08H-3</strain>
    </source>
</reference>
<dbReference type="CDD" id="cd02000">
    <property type="entry name" value="TPP_E1_PDC_ADC_BCADC"/>
    <property type="match status" value="1"/>
</dbReference>
<evidence type="ECO:0000256" key="4">
    <source>
        <dbReference type="ARBA" id="ARBA00022723"/>
    </source>
</evidence>
<proteinExistence type="inferred from homology"/>
<dbReference type="InterPro" id="IPR029061">
    <property type="entry name" value="THDP-binding"/>
</dbReference>
<dbReference type="EC" id="1.2.4.4" evidence="9"/>
<feature type="domain" description="Dehydrogenase E1 component" evidence="10">
    <location>
        <begin position="163"/>
        <end position="463"/>
    </location>
</feature>
<comment type="cofactor">
    <cofactor evidence="1 9">
        <name>thiamine diphosphate</name>
        <dbReference type="ChEBI" id="CHEBI:58937"/>
    </cofactor>
</comment>
<dbReference type="SUPFAM" id="SSF52518">
    <property type="entry name" value="Thiamin diphosphate-binding fold (THDP-binding)"/>
    <property type="match status" value="1"/>
</dbReference>
<dbReference type="Pfam" id="PF00676">
    <property type="entry name" value="E1_dh"/>
    <property type="match status" value="1"/>
</dbReference>
<comment type="subcellular location">
    <subcellularLocation>
        <location evidence="2">Mitochondrion matrix</location>
    </subcellularLocation>
</comment>
<evidence type="ECO:0000256" key="5">
    <source>
        <dbReference type="ARBA" id="ARBA00022946"/>
    </source>
</evidence>
<comment type="catalytic activity">
    <reaction evidence="9">
        <text>N(6)-[(R)-lipoyl]-L-lysyl-[protein] + 3-methyl-2-oxobutanoate + H(+) = N(6)-[(R)-S(8)-2-methylpropanoyldihydrolipoyl]-L-lysyl-[protein] + CO2</text>
        <dbReference type="Rhea" id="RHEA:13457"/>
        <dbReference type="Rhea" id="RHEA-COMP:10474"/>
        <dbReference type="Rhea" id="RHEA-COMP:10497"/>
        <dbReference type="ChEBI" id="CHEBI:11851"/>
        <dbReference type="ChEBI" id="CHEBI:15378"/>
        <dbReference type="ChEBI" id="CHEBI:16526"/>
        <dbReference type="ChEBI" id="CHEBI:83099"/>
        <dbReference type="ChEBI" id="CHEBI:83142"/>
        <dbReference type="EC" id="1.2.4.4"/>
    </reaction>
</comment>
<keyword evidence="7 9" id="KW-0560">Oxidoreductase</keyword>
<accession>A0AAD9J4Y9</accession>
<evidence type="ECO:0000256" key="1">
    <source>
        <dbReference type="ARBA" id="ARBA00001964"/>
    </source>
</evidence>
<dbReference type="EMBL" id="JAODUP010000586">
    <property type="protein sequence ID" value="KAK2146731.1"/>
    <property type="molecule type" value="Genomic_DNA"/>
</dbReference>
<comment type="caution">
    <text evidence="11">The sequence shown here is derived from an EMBL/GenBank/DDBJ whole genome shotgun (WGS) entry which is preliminary data.</text>
</comment>
<dbReference type="AlphaFoldDB" id="A0AAD9J4Y9"/>
<evidence type="ECO:0000256" key="8">
    <source>
        <dbReference type="ARBA" id="ARBA00023128"/>
    </source>
</evidence>
<protein>
    <recommendedName>
        <fullName evidence="9">2-oxoisovalerate dehydrogenase subunit alpha</fullName>
        <ecNumber evidence="9">1.2.4.4</ecNumber>
    </recommendedName>
    <alternativeName>
        <fullName evidence="9">Branched-chain alpha-keto acid dehydrogenase E1 component alpha chain</fullName>
    </alternativeName>
</protein>
<gene>
    <name evidence="11" type="ORF">LSH36_587g01020</name>
</gene>
<evidence type="ECO:0000256" key="2">
    <source>
        <dbReference type="ARBA" id="ARBA00004305"/>
    </source>
</evidence>
<evidence type="ECO:0000259" key="10">
    <source>
        <dbReference type="Pfam" id="PF00676"/>
    </source>
</evidence>
<keyword evidence="6" id="KW-0630">Potassium</keyword>
<evidence type="ECO:0000313" key="12">
    <source>
        <dbReference type="Proteomes" id="UP001208570"/>
    </source>
</evidence>
<name>A0AAD9J4Y9_9ANNE</name>
<keyword evidence="9" id="KW-0786">Thiamine pyrophosphate</keyword>
<dbReference type="InterPro" id="IPR001017">
    <property type="entry name" value="DH_E1"/>
</dbReference>
<keyword evidence="8" id="KW-0496">Mitochondrion</keyword>
<organism evidence="11 12">
    <name type="scientific">Paralvinella palmiformis</name>
    <dbReference type="NCBI Taxonomy" id="53620"/>
    <lineage>
        <taxon>Eukaryota</taxon>
        <taxon>Metazoa</taxon>
        <taxon>Spiralia</taxon>
        <taxon>Lophotrochozoa</taxon>
        <taxon>Annelida</taxon>
        <taxon>Polychaeta</taxon>
        <taxon>Sedentaria</taxon>
        <taxon>Canalipalpata</taxon>
        <taxon>Terebellida</taxon>
        <taxon>Terebelliformia</taxon>
        <taxon>Alvinellidae</taxon>
        <taxon>Paralvinella</taxon>
    </lineage>
</organism>
<dbReference type="FunFam" id="3.40.50.970:FF:000015">
    <property type="entry name" value="2-oxoisovalerate dehydrogenase subunit alpha"/>
    <property type="match status" value="1"/>
</dbReference>
<evidence type="ECO:0000256" key="7">
    <source>
        <dbReference type="ARBA" id="ARBA00023002"/>
    </source>
</evidence>
<dbReference type="PANTHER" id="PTHR43380">
    <property type="entry name" value="2-OXOISOVALERATE DEHYDROGENASE SUBUNIT ALPHA, MITOCHONDRIAL"/>
    <property type="match status" value="1"/>
</dbReference>
<evidence type="ECO:0000256" key="9">
    <source>
        <dbReference type="RuleBase" id="RU365014"/>
    </source>
</evidence>
<evidence type="ECO:0000256" key="6">
    <source>
        <dbReference type="ARBA" id="ARBA00022958"/>
    </source>
</evidence>
<dbReference type="Gene3D" id="3.40.50.970">
    <property type="match status" value="1"/>
</dbReference>
<dbReference type="GO" id="GO:0003863">
    <property type="term" value="F:branched-chain 2-oxo acid dehydrogenase activity"/>
    <property type="evidence" value="ECO:0007669"/>
    <property type="project" value="UniProtKB-EC"/>
</dbReference>
<dbReference type="GO" id="GO:0046872">
    <property type="term" value="F:metal ion binding"/>
    <property type="evidence" value="ECO:0007669"/>
    <property type="project" value="UniProtKB-KW"/>
</dbReference>
<dbReference type="GO" id="GO:0009083">
    <property type="term" value="P:branched-chain amino acid catabolic process"/>
    <property type="evidence" value="ECO:0007669"/>
    <property type="project" value="TreeGrafter"/>
</dbReference>
<keyword evidence="5" id="KW-0809">Transit peptide</keyword>
<dbReference type="Proteomes" id="UP001208570">
    <property type="component" value="Unassembled WGS sequence"/>
</dbReference>
<dbReference type="InterPro" id="IPR050771">
    <property type="entry name" value="Alpha-ketoacid_DH_E1_comp"/>
</dbReference>
<keyword evidence="12" id="KW-1185">Reference proteome</keyword>
<evidence type="ECO:0000256" key="3">
    <source>
        <dbReference type="ARBA" id="ARBA00008646"/>
    </source>
</evidence>
<evidence type="ECO:0000313" key="11">
    <source>
        <dbReference type="EMBL" id="KAK2146731.1"/>
    </source>
</evidence>
<dbReference type="GO" id="GO:0005759">
    <property type="term" value="C:mitochondrial matrix"/>
    <property type="evidence" value="ECO:0007669"/>
    <property type="project" value="UniProtKB-SubCell"/>
</dbReference>
<comment type="similarity">
    <text evidence="3 9">Belongs to the BCKDHA family.</text>
</comment>
<dbReference type="PANTHER" id="PTHR43380:SF1">
    <property type="entry name" value="2-OXOISOVALERATE DEHYDROGENASE SUBUNIT ALPHA, MITOCHONDRIAL"/>
    <property type="match status" value="1"/>
</dbReference>